<evidence type="ECO:0000256" key="6">
    <source>
        <dbReference type="ARBA" id="ARBA00037260"/>
    </source>
</evidence>
<evidence type="ECO:0000313" key="10">
    <source>
        <dbReference type="EMBL" id="KAL3832972.1"/>
    </source>
</evidence>
<sequence length="255" mass="28713">MGRGKIEIKKIENPNSRQVTFSKRRGGLLKKAHELAVLCDADVAVIIFSNTGKLFEYSSSSMKKILTRYNKCLDSTKAPELVEKPEKVEPKEVDVLKEEIEMLKLKEMRLLGKDLMGVSMQELRALEQQLNEGILCIKERKEQILIEQIAQSRMHEQRVILENETLRRQVDELRGFFPLNCNQAPLCIEFHAMGKNTPTVNEGSGSPETACNGTLVHEDSDTTLHLGPPSGICRKRKTPEGEIQSSNSENEVGPQ</sequence>
<dbReference type="AlphaFoldDB" id="A0ABD3T9E8"/>
<feature type="compositionally biased region" description="Polar residues" evidence="7">
    <location>
        <begin position="243"/>
        <end position="255"/>
    </location>
</feature>
<dbReference type="CDD" id="cd00265">
    <property type="entry name" value="MADS_MEF2_like"/>
    <property type="match status" value="1"/>
</dbReference>
<evidence type="ECO:0000256" key="4">
    <source>
        <dbReference type="ARBA" id="ARBA00023163"/>
    </source>
</evidence>
<keyword evidence="5" id="KW-0539">Nucleus</keyword>
<feature type="domain" description="MADS-box" evidence="8">
    <location>
        <begin position="1"/>
        <end position="61"/>
    </location>
</feature>
<dbReference type="PROSITE" id="PS00350">
    <property type="entry name" value="MADS_BOX_1"/>
    <property type="match status" value="1"/>
</dbReference>
<comment type="subcellular location">
    <subcellularLocation>
        <location evidence="1">Nucleus</location>
    </subcellularLocation>
</comment>
<dbReference type="PANTHER" id="PTHR48019">
    <property type="entry name" value="SERUM RESPONSE FACTOR HOMOLOG"/>
    <property type="match status" value="1"/>
</dbReference>
<comment type="function">
    <text evidence="6">Probable transcription factor.</text>
</comment>
<evidence type="ECO:0000313" key="11">
    <source>
        <dbReference type="Proteomes" id="UP001634393"/>
    </source>
</evidence>
<dbReference type="FunFam" id="3.40.1810.10:FF:000003">
    <property type="entry name" value="MADS-box transcription factor MADS-MC"/>
    <property type="match status" value="1"/>
</dbReference>
<feature type="domain" description="K-box" evidence="9">
    <location>
        <begin position="86"/>
        <end position="176"/>
    </location>
</feature>
<dbReference type="InterPro" id="IPR002487">
    <property type="entry name" value="TF_Kbox"/>
</dbReference>
<keyword evidence="2" id="KW-0805">Transcription regulation</keyword>
<accession>A0ABD3T9E8</accession>
<dbReference type="GO" id="GO:0005634">
    <property type="term" value="C:nucleus"/>
    <property type="evidence" value="ECO:0007669"/>
    <property type="project" value="UniProtKB-SubCell"/>
</dbReference>
<feature type="region of interest" description="Disordered" evidence="7">
    <location>
        <begin position="198"/>
        <end position="255"/>
    </location>
</feature>
<dbReference type="SUPFAM" id="SSF55455">
    <property type="entry name" value="SRF-like"/>
    <property type="match status" value="1"/>
</dbReference>
<evidence type="ECO:0000259" key="9">
    <source>
        <dbReference type="PROSITE" id="PS51297"/>
    </source>
</evidence>
<dbReference type="InterPro" id="IPR033896">
    <property type="entry name" value="MEF2-like_N"/>
</dbReference>
<organism evidence="10 11">
    <name type="scientific">Penstemon smallii</name>
    <dbReference type="NCBI Taxonomy" id="265156"/>
    <lineage>
        <taxon>Eukaryota</taxon>
        <taxon>Viridiplantae</taxon>
        <taxon>Streptophyta</taxon>
        <taxon>Embryophyta</taxon>
        <taxon>Tracheophyta</taxon>
        <taxon>Spermatophyta</taxon>
        <taxon>Magnoliopsida</taxon>
        <taxon>eudicotyledons</taxon>
        <taxon>Gunneridae</taxon>
        <taxon>Pentapetalae</taxon>
        <taxon>asterids</taxon>
        <taxon>lamiids</taxon>
        <taxon>Lamiales</taxon>
        <taxon>Plantaginaceae</taxon>
        <taxon>Cheloneae</taxon>
        <taxon>Penstemon</taxon>
    </lineage>
</organism>
<protein>
    <recommendedName>
        <fullName evidence="12">Agamous-like MADS-box protein AGL15</fullName>
    </recommendedName>
</protein>
<dbReference type="Proteomes" id="UP001634393">
    <property type="component" value="Unassembled WGS sequence"/>
</dbReference>
<evidence type="ECO:0000256" key="5">
    <source>
        <dbReference type="ARBA" id="ARBA00023242"/>
    </source>
</evidence>
<gene>
    <name evidence="10" type="ORF">ACJIZ3_007708</name>
</gene>
<dbReference type="Pfam" id="PF01486">
    <property type="entry name" value="K-box"/>
    <property type="match status" value="1"/>
</dbReference>
<dbReference type="SMART" id="SM00432">
    <property type="entry name" value="MADS"/>
    <property type="match status" value="1"/>
</dbReference>
<dbReference type="InterPro" id="IPR002100">
    <property type="entry name" value="TF_MADSbox"/>
</dbReference>
<dbReference type="Pfam" id="PF00319">
    <property type="entry name" value="SRF-TF"/>
    <property type="match status" value="1"/>
</dbReference>
<feature type="compositionally biased region" description="Polar residues" evidence="7">
    <location>
        <begin position="198"/>
        <end position="212"/>
    </location>
</feature>
<keyword evidence="4" id="KW-0804">Transcription</keyword>
<dbReference type="PRINTS" id="PR00404">
    <property type="entry name" value="MADSDOMAIN"/>
</dbReference>
<keyword evidence="3" id="KW-0238">DNA-binding</keyword>
<dbReference type="EMBL" id="JBJXBP010000004">
    <property type="protein sequence ID" value="KAL3832972.1"/>
    <property type="molecule type" value="Genomic_DNA"/>
</dbReference>
<evidence type="ECO:0000256" key="2">
    <source>
        <dbReference type="ARBA" id="ARBA00023015"/>
    </source>
</evidence>
<evidence type="ECO:0000256" key="1">
    <source>
        <dbReference type="ARBA" id="ARBA00004123"/>
    </source>
</evidence>
<dbReference type="PROSITE" id="PS50066">
    <property type="entry name" value="MADS_BOX_2"/>
    <property type="match status" value="1"/>
</dbReference>
<comment type="caution">
    <text evidence="10">The sequence shown here is derived from an EMBL/GenBank/DDBJ whole genome shotgun (WGS) entry which is preliminary data.</text>
</comment>
<dbReference type="InterPro" id="IPR050142">
    <property type="entry name" value="MADS-box/MEF2_TF"/>
</dbReference>
<reference evidence="10 11" key="1">
    <citation type="submission" date="2024-12" db="EMBL/GenBank/DDBJ databases">
        <title>The unique morphological basis and parallel evolutionary history of personate flowers in Penstemon.</title>
        <authorList>
            <person name="Depatie T.H."/>
            <person name="Wessinger C.A."/>
        </authorList>
    </citation>
    <scope>NUCLEOTIDE SEQUENCE [LARGE SCALE GENOMIC DNA]</scope>
    <source>
        <strain evidence="10">WTNN_2</strain>
        <tissue evidence="10">Leaf</tissue>
    </source>
</reference>
<name>A0ABD3T9E8_9LAMI</name>
<keyword evidence="11" id="KW-1185">Reference proteome</keyword>
<dbReference type="Gene3D" id="3.40.1810.10">
    <property type="entry name" value="Transcription factor, MADS-box"/>
    <property type="match status" value="1"/>
</dbReference>
<evidence type="ECO:0000256" key="3">
    <source>
        <dbReference type="ARBA" id="ARBA00023125"/>
    </source>
</evidence>
<dbReference type="InterPro" id="IPR036879">
    <property type="entry name" value="TF_MADSbox_sf"/>
</dbReference>
<evidence type="ECO:0008006" key="12">
    <source>
        <dbReference type="Google" id="ProtNLM"/>
    </source>
</evidence>
<evidence type="ECO:0000259" key="8">
    <source>
        <dbReference type="PROSITE" id="PS50066"/>
    </source>
</evidence>
<dbReference type="PROSITE" id="PS51297">
    <property type="entry name" value="K_BOX"/>
    <property type="match status" value="1"/>
</dbReference>
<proteinExistence type="predicted"/>
<evidence type="ECO:0000256" key="7">
    <source>
        <dbReference type="SAM" id="MobiDB-lite"/>
    </source>
</evidence>
<dbReference type="GO" id="GO:0003677">
    <property type="term" value="F:DNA binding"/>
    <property type="evidence" value="ECO:0007669"/>
    <property type="project" value="UniProtKB-KW"/>
</dbReference>